<proteinExistence type="predicted"/>
<evidence type="ECO:0000313" key="3">
    <source>
        <dbReference type="Proteomes" id="UP000269945"/>
    </source>
</evidence>
<organism evidence="2 3">
    <name type="scientific">Gulo gulo</name>
    <name type="common">Wolverine</name>
    <name type="synonym">Gluton</name>
    <dbReference type="NCBI Taxonomy" id="48420"/>
    <lineage>
        <taxon>Eukaryota</taxon>
        <taxon>Metazoa</taxon>
        <taxon>Chordata</taxon>
        <taxon>Craniata</taxon>
        <taxon>Vertebrata</taxon>
        <taxon>Euteleostomi</taxon>
        <taxon>Mammalia</taxon>
        <taxon>Eutheria</taxon>
        <taxon>Laurasiatheria</taxon>
        <taxon>Carnivora</taxon>
        <taxon>Caniformia</taxon>
        <taxon>Musteloidea</taxon>
        <taxon>Mustelidae</taxon>
        <taxon>Guloninae</taxon>
        <taxon>Gulo</taxon>
    </lineage>
</organism>
<dbReference type="Proteomes" id="UP000269945">
    <property type="component" value="Unassembled WGS sequence"/>
</dbReference>
<protein>
    <submittedName>
        <fullName evidence="2">Uncharacterized protein</fullName>
    </submittedName>
</protein>
<accession>A0A9X9M6A1</accession>
<dbReference type="AlphaFoldDB" id="A0A9X9M6A1"/>
<keyword evidence="3" id="KW-1185">Reference proteome</keyword>
<feature type="non-terminal residue" evidence="2">
    <location>
        <position position="1"/>
    </location>
</feature>
<feature type="region of interest" description="Disordered" evidence="1">
    <location>
        <begin position="105"/>
        <end position="128"/>
    </location>
</feature>
<gene>
    <name evidence="2" type="ORF">BN2614_LOCUS3</name>
</gene>
<evidence type="ECO:0000313" key="2">
    <source>
        <dbReference type="EMBL" id="VCX37606.1"/>
    </source>
</evidence>
<dbReference type="EMBL" id="CYRY02043308">
    <property type="protein sequence ID" value="VCX37606.1"/>
    <property type="molecule type" value="Genomic_DNA"/>
</dbReference>
<feature type="region of interest" description="Disordered" evidence="1">
    <location>
        <begin position="1"/>
        <end position="20"/>
    </location>
</feature>
<sequence length="128" mass="14179">ENKANLLAPPPPGSSVSRPLPRLGRRVRELFQGTSGKVPVLPRYKVTDLSRHPPTLPPPHKLLQITARCSLRAMEPRAQKGWGFPLTLQAASFLIAPLPQPPLQSLGNASKLRFRNGQHFQGARRKDE</sequence>
<reference evidence="2 3" key="1">
    <citation type="submission" date="2018-10" db="EMBL/GenBank/DDBJ databases">
        <authorList>
            <person name="Ekblom R."/>
            <person name="Jareborg N."/>
        </authorList>
    </citation>
    <scope>NUCLEOTIDE SEQUENCE [LARGE SCALE GENOMIC DNA]</scope>
    <source>
        <tissue evidence="2">Muscle</tissue>
    </source>
</reference>
<name>A0A9X9M6A1_GULGU</name>
<evidence type="ECO:0000256" key="1">
    <source>
        <dbReference type="SAM" id="MobiDB-lite"/>
    </source>
</evidence>
<comment type="caution">
    <text evidence="2">The sequence shown here is derived from an EMBL/GenBank/DDBJ whole genome shotgun (WGS) entry which is preliminary data.</text>
</comment>